<dbReference type="InterPro" id="IPR009297">
    <property type="entry name" value="DUF952"/>
</dbReference>
<evidence type="ECO:0000313" key="2">
    <source>
        <dbReference type="Proteomes" id="UP000275048"/>
    </source>
</evidence>
<dbReference type="RefSeq" id="WP_122936275.1">
    <property type="nucleotide sequence ID" value="NZ_JBHSNT010000068.1"/>
</dbReference>
<protein>
    <submittedName>
        <fullName evidence="1">DUF952 domain-containing protein</fullName>
    </submittedName>
</protein>
<comment type="caution">
    <text evidence="1">The sequence shown here is derived from an EMBL/GenBank/DDBJ whole genome shotgun (WGS) entry which is preliminary data.</text>
</comment>
<sequence>MAILHLASLSDWLDALVSGEYRVSTKGATLEDVGFIHASHPSQLAGVAAFLYADMEEPLCVLVMDEERIAAGGVRVVEENGGGGELYPHIYGPIRPEFVVDVIPAHLDDRGSFTMSGPLG</sequence>
<keyword evidence="2" id="KW-1185">Reference proteome</keyword>
<name>A0A3M8AHI2_9MICO</name>
<reference evidence="1 2" key="1">
    <citation type="submission" date="2018-10" db="EMBL/GenBank/DDBJ databases">
        <title>Isolation, diversity and antibacterial activity of antinobacteria from the wheat rhizosphere soil.</title>
        <authorList>
            <person name="Sun T."/>
        </authorList>
    </citation>
    <scope>NUCLEOTIDE SEQUENCE [LARGE SCALE GENOMIC DNA]</scope>
    <source>
        <strain evidence="1 2">SJ-23</strain>
    </source>
</reference>
<dbReference type="Pfam" id="PF06108">
    <property type="entry name" value="DUF952"/>
    <property type="match status" value="1"/>
</dbReference>
<organism evidence="1 2">
    <name type="scientific">Agromyces tardus</name>
    <dbReference type="NCBI Taxonomy" id="2583849"/>
    <lineage>
        <taxon>Bacteria</taxon>
        <taxon>Bacillati</taxon>
        <taxon>Actinomycetota</taxon>
        <taxon>Actinomycetes</taxon>
        <taxon>Micrococcales</taxon>
        <taxon>Microbacteriaceae</taxon>
        <taxon>Agromyces</taxon>
    </lineage>
</organism>
<proteinExistence type="predicted"/>
<dbReference type="Proteomes" id="UP000275048">
    <property type="component" value="Unassembled WGS sequence"/>
</dbReference>
<gene>
    <name evidence="1" type="ORF">EDM22_06620</name>
</gene>
<accession>A0A3M8AHI2</accession>
<evidence type="ECO:0000313" key="1">
    <source>
        <dbReference type="EMBL" id="RNB50674.1"/>
    </source>
</evidence>
<dbReference type="AlphaFoldDB" id="A0A3M8AHI2"/>
<dbReference type="SUPFAM" id="SSF56399">
    <property type="entry name" value="ADP-ribosylation"/>
    <property type="match status" value="1"/>
</dbReference>
<dbReference type="Gene3D" id="3.20.170.20">
    <property type="entry name" value="Protein of unknown function DUF952"/>
    <property type="match status" value="1"/>
</dbReference>
<dbReference type="OrthoDB" id="5638018at2"/>
<dbReference type="EMBL" id="RHHB01000007">
    <property type="protein sequence ID" value="RNB50674.1"/>
    <property type="molecule type" value="Genomic_DNA"/>
</dbReference>